<accession>A0ABW5AI47</accession>
<comment type="caution">
    <text evidence="2">The sequence shown here is derived from an EMBL/GenBank/DDBJ whole genome shotgun (WGS) entry which is preliminary data.</text>
</comment>
<dbReference type="EMBL" id="JBHUIW010000008">
    <property type="protein sequence ID" value="MFD2182341.1"/>
    <property type="molecule type" value="Genomic_DNA"/>
</dbReference>
<evidence type="ECO:0000313" key="3">
    <source>
        <dbReference type="Proteomes" id="UP001597314"/>
    </source>
</evidence>
<feature type="region of interest" description="Disordered" evidence="1">
    <location>
        <begin position="50"/>
        <end position="69"/>
    </location>
</feature>
<dbReference type="Proteomes" id="UP001597314">
    <property type="component" value="Unassembled WGS sequence"/>
</dbReference>
<protein>
    <submittedName>
        <fullName evidence="2">Uncharacterized protein</fullName>
    </submittedName>
</protein>
<keyword evidence="3" id="KW-1185">Reference proteome</keyword>
<organism evidence="2 3">
    <name type="scientific">Rhodoplanes azumiensis</name>
    <dbReference type="NCBI Taxonomy" id="1897628"/>
    <lineage>
        <taxon>Bacteria</taxon>
        <taxon>Pseudomonadati</taxon>
        <taxon>Pseudomonadota</taxon>
        <taxon>Alphaproteobacteria</taxon>
        <taxon>Hyphomicrobiales</taxon>
        <taxon>Nitrobacteraceae</taxon>
        <taxon>Rhodoplanes</taxon>
    </lineage>
</organism>
<sequence>MLLDVSAARANEGDDRIRPAVTRLGGSIEIEIVLFRTVGNERSVKLAFTRPASASKSSGDPVRSSIDPS</sequence>
<evidence type="ECO:0000256" key="1">
    <source>
        <dbReference type="SAM" id="MobiDB-lite"/>
    </source>
</evidence>
<proteinExistence type="predicted"/>
<name>A0ABW5AI47_9BRAD</name>
<dbReference type="RefSeq" id="WP_378477519.1">
    <property type="nucleotide sequence ID" value="NZ_JBHUIW010000008.1"/>
</dbReference>
<reference evidence="3" key="1">
    <citation type="journal article" date="2019" name="Int. J. Syst. Evol. Microbiol.">
        <title>The Global Catalogue of Microorganisms (GCM) 10K type strain sequencing project: providing services to taxonomists for standard genome sequencing and annotation.</title>
        <authorList>
            <consortium name="The Broad Institute Genomics Platform"/>
            <consortium name="The Broad Institute Genome Sequencing Center for Infectious Disease"/>
            <person name="Wu L."/>
            <person name="Ma J."/>
        </authorList>
    </citation>
    <scope>NUCLEOTIDE SEQUENCE [LARGE SCALE GENOMIC DNA]</scope>
    <source>
        <strain evidence="3">CGMCC 1.6774</strain>
    </source>
</reference>
<evidence type="ECO:0000313" key="2">
    <source>
        <dbReference type="EMBL" id="MFD2182341.1"/>
    </source>
</evidence>
<gene>
    <name evidence="2" type="ORF">ACFSOX_09275</name>
</gene>